<feature type="chain" id="PRO_5042256009" evidence="1">
    <location>
        <begin position="20"/>
        <end position="126"/>
    </location>
</feature>
<evidence type="ECO:0000256" key="1">
    <source>
        <dbReference type="SAM" id="SignalP"/>
    </source>
</evidence>
<sequence>MFYLRLLVFMTFISQQTTAFKIVLFVADLANREVLFNARVAETLVKAGHDVTMVMISSYADRNSNDVKIIEKIKIHKVNASSEMKAADYEERQKLYAFEDLSVWDQRYREHINKMMSMLLKTCRSE</sequence>
<reference evidence="2" key="1">
    <citation type="submission" date="2021-06" db="EMBL/GenBank/DDBJ databases">
        <title>Parelaphostrongylus tenuis whole genome reference sequence.</title>
        <authorList>
            <person name="Garwood T.J."/>
            <person name="Larsen P.A."/>
            <person name="Fountain-Jones N.M."/>
            <person name="Garbe J.R."/>
            <person name="Macchietto M.G."/>
            <person name="Kania S.A."/>
            <person name="Gerhold R.W."/>
            <person name="Richards J.E."/>
            <person name="Wolf T.M."/>
        </authorList>
    </citation>
    <scope>NUCLEOTIDE SEQUENCE</scope>
    <source>
        <strain evidence="2">MNPRO001-30</strain>
        <tissue evidence="2">Meninges</tissue>
    </source>
</reference>
<evidence type="ECO:0000313" key="3">
    <source>
        <dbReference type="Proteomes" id="UP001196413"/>
    </source>
</evidence>
<gene>
    <name evidence="2" type="primary">UGT1A1_4</name>
    <name evidence="2" type="ORF">KIN20_025791</name>
</gene>
<name>A0AAD5MVV5_PARTN</name>
<keyword evidence="1" id="KW-0732">Signal</keyword>
<dbReference type="AlphaFoldDB" id="A0AAD5MVV5"/>
<keyword evidence="3" id="KW-1185">Reference proteome</keyword>
<protein>
    <submittedName>
        <fullName evidence="2">UDP-glucuronosyltransferase 1-1</fullName>
    </submittedName>
</protein>
<accession>A0AAD5MVV5</accession>
<dbReference type="EMBL" id="JAHQIW010005280">
    <property type="protein sequence ID" value="KAJ1365475.1"/>
    <property type="molecule type" value="Genomic_DNA"/>
</dbReference>
<comment type="caution">
    <text evidence="2">The sequence shown here is derived from an EMBL/GenBank/DDBJ whole genome shotgun (WGS) entry which is preliminary data.</text>
</comment>
<organism evidence="2 3">
    <name type="scientific">Parelaphostrongylus tenuis</name>
    <name type="common">Meningeal worm</name>
    <dbReference type="NCBI Taxonomy" id="148309"/>
    <lineage>
        <taxon>Eukaryota</taxon>
        <taxon>Metazoa</taxon>
        <taxon>Ecdysozoa</taxon>
        <taxon>Nematoda</taxon>
        <taxon>Chromadorea</taxon>
        <taxon>Rhabditida</taxon>
        <taxon>Rhabditina</taxon>
        <taxon>Rhabditomorpha</taxon>
        <taxon>Strongyloidea</taxon>
        <taxon>Metastrongylidae</taxon>
        <taxon>Parelaphostrongylus</taxon>
    </lineage>
</organism>
<proteinExistence type="predicted"/>
<evidence type="ECO:0000313" key="2">
    <source>
        <dbReference type="EMBL" id="KAJ1365475.1"/>
    </source>
</evidence>
<dbReference type="Proteomes" id="UP001196413">
    <property type="component" value="Unassembled WGS sequence"/>
</dbReference>
<feature type="signal peptide" evidence="1">
    <location>
        <begin position="1"/>
        <end position="19"/>
    </location>
</feature>